<evidence type="ECO:0000256" key="2">
    <source>
        <dbReference type="ARBA" id="ARBA00004902"/>
    </source>
</evidence>
<name>A0A061AB43_9MOLU</name>
<evidence type="ECO:0000313" key="11">
    <source>
        <dbReference type="EMBL" id="CDR31073.1"/>
    </source>
</evidence>
<feature type="binding site" evidence="7 9">
    <location>
        <begin position="96"/>
        <end position="97"/>
    </location>
    <ligand>
        <name>substrate</name>
    </ligand>
</feature>
<evidence type="ECO:0000256" key="9">
    <source>
        <dbReference type="PIRSR" id="PIRSR001399-2"/>
    </source>
</evidence>
<comment type="catalytic activity">
    <reaction evidence="1 7">
        <text>3-dehydroquinate = 3-dehydroshikimate + H2O</text>
        <dbReference type="Rhea" id="RHEA:21096"/>
        <dbReference type="ChEBI" id="CHEBI:15377"/>
        <dbReference type="ChEBI" id="CHEBI:16630"/>
        <dbReference type="ChEBI" id="CHEBI:32364"/>
        <dbReference type="EC" id="4.2.1.10"/>
    </reaction>
</comment>
<comment type="pathway">
    <text evidence="2 7">Metabolic intermediate biosynthesis; chorismate biosynthesis; chorismate from D-erythrose 4-phosphate and phosphoenolpyruvate: step 3/7.</text>
</comment>
<dbReference type="AlphaFoldDB" id="A0A061AB43"/>
<dbReference type="KEGG" id="aoc:Aocu_10000"/>
<dbReference type="Proteomes" id="UP000032434">
    <property type="component" value="Chromosome 1"/>
</dbReference>
<dbReference type="Gene3D" id="3.40.50.9100">
    <property type="entry name" value="Dehydroquinase, class II"/>
    <property type="match status" value="1"/>
</dbReference>
<feature type="site" description="Transition state stabilizer" evidence="7 10">
    <location>
        <position position="17"/>
    </location>
</feature>
<reference evidence="12" key="1">
    <citation type="submission" date="2014-05" db="EMBL/GenBank/DDBJ databases">
        <authorList>
            <person name="Kube M."/>
        </authorList>
    </citation>
    <scope>NUCLEOTIDE SEQUENCE [LARGE SCALE GENOMIC DNA]</scope>
</reference>
<dbReference type="InterPro" id="IPR036441">
    <property type="entry name" value="DHquinase_II_sf"/>
</dbReference>
<evidence type="ECO:0000256" key="7">
    <source>
        <dbReference type="HAMAP-Rule" id="MF_00169"/>
    </source>
</evidence>
<feature type="active site" description="Proton donor" evidence="7 8">
    <location>
        <position position="95"/>
    </location>
</feature>
<comment type="similarity">
    <text evidence="3 7">Belongs to the type-II 3-dehydroquinase family.</text>
</comment>
<protein>
    <recommendedName>
        <fullName evidence="5 7">3-dehydroquinate dehydratase</fullName>
        <shortName evidence="7">3-dehydroquinase</shortName>
        <ecNumber evidence="5 7">4.2.1.10</ecNumber>
    </recommendedName>
    <alternativeName>
        <fullName evidence="7">Type II DHQase</fullName>
    </alternativeName>
</protein>
<gene>
    <name evidence="7 11" type="primary">aroQ</name>
    <name evidence="11" type="ORF">Aocu_10000</name>
</gene>
<dbReference type="PANTHER" id="PTHR21272">
    <property type="entry name" value="CATABOLIC 3-DEHYDROQUINASE"/>
    <property type="match status" value="1"/>
</dbReference>
<feature type="binding site" evidence="7 9">
    <location>
        <position position="82"/>
    </location>
    <ligand>
        <name>substrate</name>
    </ligand>
</feature>
<dbReference type="EC" id="4.2.1.10" evidence="5 7"/>
<keyword evidence="7" id="KW-0057">Aromatic amino acid biosynthesis</keyword>
<dbReference type="SUPFAM" id="SSF52304">
    <property type="entry name" value="Type II 3-dehydroquinate dehydratase"/>
    <property type="match status" value="1"/>
</dbReference>
<dbReference type="Pfam" id="PF01220">
    <property type="entry name" value="DHquinase_II"/>
    <property type="match status" value="1"/>
</dbReference>
<proteinExistence type="inferred from homology"/>
<keyword evidence="12" id="KW-1185">Reference proteome</keyword>
<evidence type="ECO:0000256" key="3">
    <source>
        <dbReference type="ARBA" id="ARBA00011037"/>
    </source>
</evidence>
<dbReference type="HAMAP" id="MF_00169">
    <property type="entry name" value="AroQ"/>
    <property type="match status" value="1"/>
</dbReference>
<evidence type="ECO:0000256" key="10">
    <source>
        <dbReference type="PIRSR" id="PIRSR001399-3"/>
    </source>
</evidence>
<dbReference type="GO" id="GO:0009073">
    <property type="term" value="P:aromatic amino acid family biosynthetic process"/>
    <property type="evidence" value="ECO:0007669"/>
    <property type="project" value="UniProtKB-KW"/>
</dbReference>
<dbReference type="PANTHER" id="PTHR21272:SF3">
    <property type="entry name" value="CATABOLIC 3-DEHYDROQUINASE"/>
    <property type="match status" value="1"/>
</dbReference>
<dbReference type="HOGENOM" id="CLU_090968_2_0_14"/>
<dbReference type="NCBIfam" id="NF003805">
    <property type="entry name" value="PRK05395.1-2"/>
    <property type="match status" value="1"/>
</dbReference>
<evidence type="ECO:0000256" key="4">
    <source>
        <dbReference type="ARBA" id="ARBA00011193"/>
    </source>
</evidence>
<dbReference type="RefSeq" id="WP_045749530.1">
    <property type="nucleotide sequence ID" value="NZ_FUZK01000001.1"/>
</dbReference>
<comment type="function">
    <text evidence="7">Catalyzes a trans-dehydration via an enolate intermediate.</text>
</comment>
<feature type="binding site" evidence="7 9">
    <location>
        <position position="69"/>
    </location>
    <ligand>
        <name>substrate</name>
    </ligand>
</feature>
<dbReference type="InParanoid" id="A0A061AB43"/>
<dbReference type="GO" id="GO:0003855">
    <property type="term" value="F:3-dehydroquinate dehydratase activity"/>
    <property type="evidence" value="ECO:0007669"/>
    <property type="project" value="UniProtKB-UniRule"/>
</dbReference>
<dbReference type="GO" id="GO:0009423">
    <property type="term" value="P:chorismate biosynthetic process"/>
    <property type="evidence" value="ECO:0007669"/>
    <property type="project" value="UniProtKB-UniRule"/>
</dbReference>
<dbReference type="EMBL" id="LK028559">
    <property type="protein sequence ID" value="CDR31073.1"/>
    <property type="molecule type" value="Genomic_DNA"/>
</dbReference>
<feature type="binding site" evidence="7 9">
    <location>
        <position position="75"/>
    </location>
    <ligand>
        <name>substrate</name>
    </ligand>
</feature>
<dbReference type="PATRIC" id="fig|35623.3.peg.1000"/>
<keyword evidence="7" id="KW-0028">Amino-acid biosynthesis</keyword>
<dbReference type="OrthoDB" id="9790793at2"/>
<dbReference type="PIRSF" id="PIRSF001399">
    <property type="entry name" value="DHquinase_II"/>
    <property type="match status" value="1"/>
</dbReference>
<feature type="active site" description="Proton acceptor" evidence="7 8">
    <location>
        <position position="22"/>
    </location>
</feature>
<sequence length="142" mass="16441">MKIAIIHGPNLNMLGKRSKEHYGILTLDEICDMIIEKFPSVDFIFFQSNHEGQIIDFIQDVYVDGLVINAGAYTHTSIAIRDALEILTIPKIEVHLSNIYLREPFRHTNYIKDVVLKTFYGEKELSYLKGIQFLVEKIQEIK</sequence>
<organism evidence="11 12">
    <name type="scientific">Acholeplasma oculi</name>
    <dbReference type="NCBI Taxonomy" id="35623"/>
    <lineage>
        <taxon>Bacteria</taxon>
        <taxon>Bacillati</taxon>
        <taxon>Mycoplasmatota</taxon>
        <taxon>Mollicutes</taxon>
        <taxon>Acholeplasmatales</taxon>
        <taxon>Acholeplasmataceae</taxon>
        <taxon>Acholeplasma</taxon>
    </lineage>
</organism>
<dbReference type="FunCoup" id="A0A061AB43">
    <property type="interactions" value="110"/>
</dbReference>
<dbReference type="InterPro" id="IPR001874">
    <property type="entry name" value="DHquinase_II"/>
</dbReference>
<evidence type="ECO:0000256" key="1">
    <source>
        <dbReference type="ARBA" id="ARBA00001864"/>
    </source>
</evidence>
<dbReference type="UniPathway" id="UPA00053">
    <property type="reaction ID" value="UER00086"/>
</dbReference>
<evidence type="ECO:0000256" key="8">
    <source>
        <dbReference type="PIRSR" id="PIRSR001399-1"/>
    </source>
</evidence>
<dbReference type="STRING" id="35623.Aocu_10000"/>
<dbReference type="CDD" id="cd00466">
    <property type="entry name" value="DHQase_II"/>
    <property type="match status" value="1"/>
</dbReference>
<evidence type="ECO:0000313" key="12">
    <source>
        <dbReference type="Proteomes" id="UP000032434"/>
    </source>
</evidence>
<evidence type="ECO:0000256" key="5">
    <source>
        <dbReference type="ARBA" id="ARBA00012060"/>
    </source>
</evidence>
<comment type="subunit">
    <text evidence="4 7">Homododecamer.</text>
</comment>
<feature type="binding site" evidence="7 9">
    <location>
        <position position="106"/>
    </location>
    <ligand>
        <name>substrate</name>
    </ligand>
</feature>
<dbReference type="NCBIfam" id="NF003807">
    <property type="entry name" value="PRK05395.1-4"/>
    <property type="match status" value="1"/>
</dbReference>
<dbReference type="GO" id="GO:0019631">
    <property type="term" value="P:quinate catabolic process"/>
    <property type="evidence" value="ECO:0007669"/>
    <property type="project" value="TreeGrafter"/>
</dbReference>
<accession>A0A061AB43</accession>
<dbReference type="GO" id="GO:0008652">
    <property type="term" value="P:amino acid biosynthetic process"/>
    <property type="evidence" value="ECO:0007669"/>
    <property type="project" value="UniProtKB-KW"/>
</dbReference>
<evidence type="ECO:0000256" key="6">
    <source>
        <dbReference type="ARBA" id="ARBA00023239"/>
    </source>
</evidence>
<keyword evidence="6 7" id="KW-0456">Lyase</keyword>